<dbReference type="PATRIC" id="fig|187330.3.peg.2239"/>
<sequence>MNTVIIDEGALEGMESLLGEQFDDTLMFCCAEFERLGGEILATIHSDVPTATRHAHSLKSNAAQFGASSLSDVARDIEQSLNNGDLSQAVMATEQLESQVAGAKEKLTQWLQSR</sequence>
<dbReference type="AlphaFoldDB" id="A0A0N1ELS2"/>
<feature type="domain" description="HPt" evidence="2">
    <location>
        <begin position="45"/>
        <end position="102"/>
    </location>
</feature>
<protein>
    <recommendedName>
        <fullName evidence="2">HPt domain-containing protein</fullName>
    </recommendedName>
</protein>
<accession>A0A0N1ELS2</accession>
<keyword evidence="4" id="KW-1185">Reference proteome</keyword>
<proteinExistence type="predicted"/>
<dbReference type="RefSeq" id="WP_054455648.1">
    <property type="nucleotide sequence ID" value="NZ_LHPH01000026.1"/>
</dbReference>
<dbReference type="GO" id="GO:0004672">
    <property type="term" value="F:protein kinase activity"/>
    <property type="evidence" value="ECO:0007669"/>
    <property type="project" value="UniProtKB-ARBA"/>
</dbReference>
<evidence type="ECO:0000256" key="1">
    <source>
        <dbReference type="ARBA" id="ARBA00023012"/>
    </source>
</evidence>
<dbReference type="STRING" id="187330.AMS58_18585"/>
<reference evidence="3 4" key="1">
    <citation type="submission" date="2015-08" db="EMBL/GenBank/DDBJ databases">
        <title>Draft Genome Sequence of Pseudoalteromonas porphyrae UCD-SED14.</title>
        <authorList>
            <person name="Coil D.A."/>
            <person name="Jospin G."/>
            <person name="Lee R.D."/>
            <person name="Eisen J.A."/>
        </authorList>
    </citation>
    <scope>NUCLEOTIDE SEQUENCE [LARGE SCALE GENOMIC DNA]</scope>
    <source>
        <strain evidence="3 4">UCD-SED14</strain>
    </source>
</reference>
<gene>
    <name evidence="3" type="ORF">ADS77_17945</name>
</gene>
<dbReference type="Gene3D" id="1.20.120.160">
    <property type="entry name" value="HPT domain"/>
    <property type="match status" value="1"/>
</dbReference>
<dbReference type="SUPFAM" id="SSF47226">
    <property type="entry name" value="Histidine-containing phosphotransfer domain, HPT domain"/>
    <property type="match status" value="1"/>
</dbReference>
<dbReference type="Proteomes" id="UP000037848">
    <property type="component" value="Unassembled WGS sequence"/>
</dbReference>
<organism evidence="3 4">
    <name type="scientific">Pseudoalteromonas porphyrae</name>
    <dbReference type="NCBI Taxonomy" id="187330"/>
    <lineage>
        <taxon>Bacteria</taxon>
        <taxon>Pseudomonadati</taxon>
        <taxon>Pseudomonadota</taxon>
        <taxon>Gammaproteobacteria</taxon>
        <taxon>Alteromonadales</taxon>
        <taxon>Pseudoalteromonadaceae</taxon>
        <taxon>Pseudoalteromonas</taxon>
    </lineage>
</organism>
<comment type="caution">
    <text evidence="3">The sequence shown here is derived from an EMBL/GenBank/DDBJ whole genome shotgun (WGS) entry which is preliminary data.</text>
</comment>
<dbReference type="OrthoDB" id="6311255at2"/>
<dbReference type="InterPro" id="IPR008207">
    <property type="entry name" value="Sig_transdc_His_kin_Hpt_dom"/>
</dbReference>
<dbReference type="GO" id="GO:0000160">
    <property type="term" value="P:phosphorelay signal transduction system"/>
    <property type="evidence" value="ECO:0007669"/>
    <property type="project" value="UniProtKB-KW"/>
</dbReference>
<dbReference type="EMBL" id="LHPH01000026">
    <property type="protein sequence ID" value="KPH58263.1"/>
    <property type="molecule type" value="Genomic_DNA"/>
</dbReference>
<evidence type="ECO:0000313" key="4">
    <source>
        <dbReference type="Proteomes" id="UP000037848"/>
    </source>
</evidence>
<name>A0A0N1ELS2_9GAMM</name>
<evidence type="ECO:0000259" key="2">
    <source>
        <dbReference type="Pfam" id="PF01627"/>
    </source>
</evidence>
<dbReference type="InterPro" id="IPR036641">
    <property type="entry name" value="HPT_dom_sf"/>
</dbReference>
<dbReference type="Pfam" id="PF01627">
    <property type="entry name" value="Hpt"/>
    <property type="match status" value="1"/>
</dbReference>
<keyword evidence="1" id="KW-0902">Two-component regulatory system</keyword>
<evidence type="ECO:0000313" key="3">
    <source>
        <dbReference type="EMBL" id="KPH58263.1"/>
    </source>
</evidence>